<sequence length="58" mass="6446">MPHKPSDLDTLSVLGLQNHLKQLGQESHHPLLLLSTHKSVLSKRPPLKEGLKFSQALT</sequence>
<gene>
    <name evidence="1" type="ORF">AVDCRST_MAG81-1991</name>
</gene>
<reference evidence="1" key="1">
    <citation type="submission" date="2020-02" db="EMBL/GenBank/DDBJ databases">
        <authorList>
            <person name="Meier V. D."/>
        </authorList>
    </citation>
    <scope>NUCLEOTIDE SEQUENCE</scope>
    <source>
        <strain evidence="1">AVDCRST_MAG81</strain>
    </source>
</reference>
<dbReference type="AlphaFoldDB" id="A0A6J4UIS8"/>
<accession>A0A6J4UIS8</accession>
<protein>
    <submittedName>
        <fullName evidence="1">Uncharacterized protein</fullName>
    </submittedName>
</protein>
<proteinExistence type="predicted"/>
<dbReference type="EMBL" id="CADCWO010000001">
    <property type="protein sequence ID" value="CAA9552029.1"/>
    <property type="molecule type" value="Genomic_DNA"/>
</dbReference>
<organism evidence="1">
    <name type="scientific">uncultured Synechococcales cyanobacterium</name>
    <dbReference type="NCBI Taxonomy" id="1936017"/>
    <lineage>
        <taxon>Bacteria</taxon>
        <taxon>Bacillati</taxon>
        <taxon>Cyanobacteriota</taxon>
        <taxon>Cyanophyceae</taxon>
        <taxon>Synechococcales</taxon>
        <taxon>environmental samples</taxon>
    </lineage>
</organism>
<name>A0A6J4UIS8_9CYAN</name>
<evidence type="ECO:0000313" key="1">
    <source>
        <dbReference type="EMBL" id="CAA9552029.1"/>
    </source>
</evidence>